<reference evidence="1" key="3">
    <citation type="journal article" date="2017" name="Nature">
        <title>Genome sequence of the progenitor of the wheat D genome Aegilops tauschii.</title>
        <authorList>
            <person name="Luo M.C."/>
            <person name="Gu Y.Q."/>
            <person name="Puiu D."/>
            <person name="Wang H."/>
            <person name="Twardziok S.O."/>
            <person name="Deal K.R."/>
            <person name="Huo N."/>
            <person name="Zhu T."/>
            <person name="Wang L."/>
            <person name="Wang Y."/>
            <person name="McGuire P.E."/>
            <person name="Liu S."/>
            <person name="Long H."/>
            <person name="Ramasamy R.K."/>
            <person name="Rodriguez J.C."/>
            <person name="Van S.L."/>
            <person name="Yuan L."/>
            <person name="Wang Z."/>
            <person name="Xia Z."/>
            <person name="Xiao L."/>
            <person name="Anderson O.D."/>
            <person name="Ouyang S."/>
            <person name="Liang Y."/>
            <person name="Zimin A.V."/>
            <person name="Pertea G."/>
            <person name="Qi P."/>
            <person name="Bennetzen J.L."/>
            <person name="Dai X."/>
            <person name="Dawson M.W."/>
            <person name="Muller H.G."/>
            <person name="Kugler K."/>
            <person name="Rivarola-Duarte L."/>
            <person name="Spannagl M."/>
            <person name="Mayer K.F.X."/>
            <person name="Lu F.H."/>
            <person name="Bevan M.W."/>
            <person name="Leroy P."/>
            <person name="Li P."/>
            <person name="You F.M."/>
            <person name="Sun Q."/>
            <person name="Liu Z."/>
            <person name="Lyons E."/>
            <person name="Wicker T."/>
            <person name="Salzberg S.L."/>
            <person name="Devos K.M."/>
            <person name="Dvorak J."/>
        </authorList>
    </citation>
    <scope>NUCLEOTIDE SEQUENCE [LARGE SCALE GENOMIC DNA]</scope>
    <source>
        <strain evidence="1">cv. AL8/78</strain>
    </source>
</reference>
<dbReference type="AlphaFoldDB" id="A0A453F141"/>
<evidence type="ECO:0000313" key="1">
    <source>
        <dbReference type="EnsemblPlants" id="AET3Gv20536200.22"/>
    </source>
</evidence>
<evidence type="ECO:0000313" key="2">
    <source>
        <dbReference type="Proteomes" id="UP000015105"/>
    </source>
</evidence>
<dbReference type="Proteomes" id="UP000015105">
    <property type="component" value="Chromosome 3D"/>
</dbReference>
<proteinExistence type="predicted"/>
<name>A0A453F141_AEGTS</name>
<protein>
    <submittedName>
        <fullName evidence="1">Uncharacterized protein</fullName>
    </submittedName>
</protein>
<organism evidence="1 2">
    <name type="scientific">Aegilops tauschii subsp. strangulata</name>
    <name type="common">Goatgrass</name>
    <dbReference type="NCBI Taxonomy" id="200361"/>
    <lineage>
        <taxon>Eukaryota</taxon>
        <taxon>Viridiplantae</taxon>
        <taxon>Streptophyta</taxon>
        <taxon>Embryophyta</taxon>
        <taxon>Tracheophyta</taxon>
        <taxon>Spermatophyta</taxon>
        <taxon>Magnoliopsida</taxon>
        <taxon>Liliopsida</taxon>
        <taxon>Poales</taxon>
        <taxon>Poaceae</taxon>
        <taxon>BOP clade</taxon>
        <taxon>Pooideae</taxon>
        <taxon>Triticodae</taxon>
        <taxon>Triticeae</taxon>
        <taxon>Triticinae</taxon>
        <taxon>Aegilops</taxon>
    </lineage>
</organism>
<keyword evidence="2" id="KW-1185">Reference proteome</keyword>
<reference evidence="2" key="1">
    <citation type="journal article" date="2014" name="Science">
        <title>Ancient hybridizations among the ancestral genomes of bread wheat.</title>
        <authorList>
            <consortium name="International Wheat Genome Sequencing Consortium,"/>
            <person name="Marcussen T."/>
            <person name="Sandve S.R."/>
            <person name="Heier L."/>
            <person name="Spannagl M."/>
            <person name="Pfeifer M."/>
            <person name="Jakobsen K.S."/>
            <person name="Wulff B.B."/>
            <person name="Steuernagel B."/>
            <person name="Mayer K.F."/>
            <person name="Olsen O.A."/>
        </authorList>
    </citation>
    <scope>NUCLEOTIDE SEQUENCE [LARGE SCALE GENOMIC DNA]</scope>
    <source>
        <strain evidence="2">cv. AL8/78</strain>
    </source>
</reference>
<reference evidence="1" key="5">
    <citation type="journal article" date="2021" name="G3 (Bethesda)">
        <title>Aegilops tauschii genome assembly Aet v5.0 features greater sequence contiguity and improved annotation.</title>
        <authorList>
            <person name="Wang L."/>
            <person name="Zhu T."/>
            <person name="Rodriguez J.C."/>
            <person name="Deal K.R."/>
            <person name="Dubcovsky J."/>
            <person name="McGuire P.E."/>
            <person name="Lux T."/>
            <person name="Spannagl M."/>
            <person name="Mayer K.F.X."/>
            <person name="Baldrich P."/>
            <person name="Meyers B.C."/>
            <person name="Huo N."/>
            <person name="Gu Y.Q."/>
            <person name="Zhou H."/>
            <person name="Devos K.M."/>
            <person name="Bennetzen J.L."/>
            <person name="Unver T."/>
            <person name="Budak H."/>
            <person name="Gulick P.J."/>
            <person name="Galiba G."/>
            <person name="Kalapos B."/>
            <person name="Nelson D.R."/>
            <person name="Li P."/>
            <person name="You F.M."/>
            <person name="Luo M.C."/>
            <person name="Dvorak J."/>
        </authorList>
    </citation>
    <scope>NUCLEOTIDE SEQUENCE [LARGE SCALE GENOMIC DNA]</scope>
    <source>
        <strain evidence="1">cv. AL8/78</strain>
    </source>
</reference>
<reference evidence="2" key="2">
    <citation type="journal article" date="2017" name="Nat. Plants">
        <title>The Aegilops tauschii genome reveals multiple impacts of transposons.</title>
        <authorList>
            <person name="Zhao G."/>
            <person name="Zou C."/>
            <person name="Li K."/>
            <person name="Wang K."/>
            <person name="Li T."/>
            <person name="Gao L."/>
            <person name="Zhang X."/>
            <person name="Wang H."/>
            <person name="Yang Z."/>
            <person name="Liu X."/>
            <person name="Jiang W."/>
            <person name="Mao L."/>
            <person name="Kong X."/>
            <person name="Jiao Y."/>
            <person name="Jia J."/>
        </authorList>
    </citation>
    <scope>NUCLEOTIDE SEQUENCE [LARGE SCALE GENOMIC DNA]</scope>
    <source>
        <strain evidence="2">cv. AL8/78</strain>
    </source>
</reference>
<dbReference type="Gramene" id="AET3Gv20536200.22">
    <property type="protein sequence ID" value="AET3Gv20536200.22"/>
    <property type="gene ID" value="AET3Gv20536200"/>
</dbReference>
<reference evidence="1" key="4">
    <citation type="submission" date="2019-03" db="UniProtKB">
        <authorList>
            <consortium name="EnsemblPlants"/>
        </authorList>
    </citation>
    <scope>IDENTIFICATION</scope>
</reference>
<accession>A0A453F141</accession>
<sequence>VACFLVLIRGVLRSRCFLGEHCDRSVPASSEREGNIVLWELLFLSGSHLAPLFRVGCLHI</sequence>
<dbReference type="EnsemblPlants" id="AET3Gv20536200.22">
    <property type="protein sequence ID" value="AET3Gv20536200.22"/>
    <property type="gene ID" value="AET3Gv20536200"/>
</dbReference>